<evidence type="ECO:0000313" key="1">
    <source>
        <dbReference type="EMBL" id="PAU96692.1"/>
    </source>
</evidence>
<comment type="caution">
    <text evidence="1">The sequence shown here is derived from an EMBL/GenBank/DDBJ whole genome shotgun (WGS) entry which is preliminary data.</text>
</comment>
<name>A0A2A2GIV2_9RHOB</name>
<reference evidence="1 2" key="1">
    <citation type="submission" date="2017-09" db="EMBL/GenBank/DDBJ databases">
        <title>Paracoccus alkalisoli sp. nov., isolated from saline alkaline soil.</title>
        <authorList>
            <person name="Dong X."/>
            <person name="Zhang G."/>
        </authorList>
    </citation>
    <scope>NUCLEOTIDE SEQUENCE [LARGE SCALE GENOMIC DNA]</scope>
    <source>
        <strain evidence="1 2">WN007</strain>
    </source>
</reference>
<organism evidence="1 2">
    <name type="scientific">Paracoccus salipaludis</name>
    <dbReference type="NCBI Taxonomy" id="2032623"/>
    <lineage>
        <taxon>Bacteria</taxon>
        <taxon>Pseudomonadati</taxon>
        <taxon>Pseudomonadota</taxon>
        <taxon>Alphaproteobacteria</taxon>
        <taxon>Rhodobacterales</taxon>
        <taxon>Paracoccaceae</taxon>
        <taxon>Paracoccus</taxon>
    </lineage>
</organism>
<dbReference type="Proteomes" id="UP000218023">
    <property type="component" value="Unassembled WGS sequence"/>
</dbReference>
<evidence type="ECO:0000313" key="2">
    <source>
        <dbReference type="Proteomes" id="UP000218023"/>
    </source>
</evidence>
<proteinExistence type="predicted"/>
<dbReference type="RefSeq" id="WP_095640652.1">
    <property type="nucleotide sequence ID" value="NZ_NSJZ01000011.1"/>
</dbReference>
<dbReference type="OrthoDB" id="7777169at2"/>
<dbReference type="EMBL" id="NSJZ01000011">
    <property type="protein sequence ID" value="PAU96692.1"/>
    <property type="molecule type" value="Genomic_DNA"/>
</dbReference>
<gene>
    <name evidence="1" type="ORF">CK240_12375</name>
</gene>
<protein>
    <submittedName>
        <fullName evidence="1">Uncharacterized protein</fullName>
    </submittedName>
</protein>
<keyword evidence="2" id="KW-1185">Reference proteome</keyword>
<sequence>MAARPVTIPKNELAGYAQVMREANIEHWTVSAERPDGTRITITAGAASSGPNEIDKMLGLA</sequence>
<dbReference type="AlphaFoldDB" id="A0A2A2GIV2"/>
<accession>A0A2A2GIV2</accession>